<dbReference type="RefSeq" id="WP_213533533.1">
    <property type="nucleotide sequence ID" value="NZ_BOVQ01000002.1"/>
</dbReference>
<dbReference type="PANTHER" id="PTHR48100">
    <property type="entry name" value="BROAD-SPECIFICITY PHOSPHATASE YOR283W-RELATED"/>
    <property type="match status" value="1"/>
</dbReference>
<dbReference type="EMBL" id="JBHSGD010000004">
    <property type="protein sequence ID" value="MFC4652028.1"/>
    <property type="molecule type" value="Genomic_DNA"/>
</dbReference>
<accession>A0ABV9JDH5</accession>
<gene>
    <name evidence="1" type="ORF">ACFO26_03830</name>
</gene>
<dbReference type="InterPro" id="IPR029033">
    <property type="entry name" value="His_PPase_superfam"/>
</dbReference>
<evidence type="ECO:0000313" key="1">
    <source>
        <dbReference type="EMBL" id="MFC4652028.1"/>
    </source>
</evidence>
<keyword evidence="1" id="KW-0378">Hydrolase</keyword>
<evidence type="ECO:0000313" key="2">
    <source>
        <dbReference type="Proteomes" id="UP001595987"/>
    </source>
</evidence>
<dbReference type="Pfam" id="PF00300">
    <property type="entry name" value="His_Phos_1"/>
    <property type="match status" value="1"/>
</dbReference>
<dbReference type="SUPFAM" id="SSF53254">
    <property type="entry name" value="Phosphoglycerate mutase-like"/>
    <property type="match status" value="1"/>
</dbReference>
<dbReference type="Proteomes" id="UP001595987">
    <property type="component" value="Unassembled WGS sequence"/>
</dbReference>
<organism evidence="1 2">
    <name type="scientific">Lactococcus nasutitermitis</name>
    <dbReference type="NCBI Taxonomy" id="1652957"/>
    <lineage>
        <taxon>Bacteria</taxon>
        <taxon>Bacillati</taxon>
        <taxon>Bacillota</taxon>
        <taxon>Bacilli</taxon>
        <taxon>Lactobacillales</taxon>
        <taxon>Streptococcaceae</taxon>
        <taxon>Lactococcus</taxon>
    </lineage>
</organism>
<reference evidence="2" key="1">
    <citation type="journal article" date="2019" name="Int. J. Syst. Evol. Microbiol.">
        <title>The Global Catalogue of Microorganisms (GCM) 10K type strain sequencing project: providing services to taxonomists for standard genome sequencing and annotation.</title>
        <authorList>
            <consortium name="The Broad Institute Genomics Platform"/>
            <consortium name="The Broad Institute Genome Sequencing Center for Infectious Disease"/>
            <person name="Wu L."/>
            <person name="Ma J."/>
        </authorList>
    </citation>
    <scope>NUCLEOTIDE SEQUENCE [LARGE SCALE GENOMIC DNA]</scope>
    <source>
        <strain evidence="2">CCUG 63287</strain>
    </source>
</reference>
<dbReference type="CDD" id="cd07067">
    <property type="entry name" value="HP_PGM_like"/>
    <property type="match status" value="1"/>
</dbReference>
<comment type="caution">
    <text evidence="1">The sequence shown here is derived from an EMBL/GenBank/DDBJ whole genome shotgun (WGS) entry which is preliminary data.</text>
</comment>
<protein>
    <submittedName>
        <fullName evidence="1">Histidine phosphatase family protein</fullName>
        <ecNumber evidence="1">3.1.3.-</ecNumber>
    </submittedName>
</protein>
<dbReference type="Gene3D" id="3.40.50.1240">
    <property type="entry name" value="Phosphoglycerate mutase-like"/>
    <property type="match status" value="1"/>
</dbReference>
<keyword evidence="2" id="KW-1185">Reference proteome</keyword>
<dbReference type="InterPro" id="IPR013078">
    <property type="entry name" value="His_Pase_superF_clade-1"/>
</dbReference>
<dbReference type="PANTHER" id="PTHR48100:SF1">
    <property type="entry name" value="HISTIDINE PHOSPHATASE FAMILY PROTEIN-RELATED"/>
    <property type="match status" value="1"/>
</dbReference>
<dbReference type="GO" id="GO:0016787">
    <property type="term" value="F:hydrolase activity"/>
    <property type="evidence" value="ECO:0007669"/>
    <property type="project" value="UniProtKB-KW"/>
</dbReference>
<dbReference type="InterPro" id="IPR050275">
    <property type="entry name" value="PGM_Phosphatase"/>
</dbReference>
<sequence>MRIYFVRHGKTEWNLERRLQGQKGDSPLLSESVASVKRVRKVLEDVSFDEVLSSPQKRAMTTAHLLTDLPVKPDKRLAEWNFGELEGNLITEAIAKEPEQMHYSRFELEKFDGSSFGAESVESVLKRWESLARELLHSPFHNVLLIGHGASGTAGVRHLVGIPVEKIREEGGLENNTVTVLEADEEREHFRMLTWNKSYDE</sequence>
<dbReference type="EC" id="3.1.3.-" evidence="1"/>
<dbReference type="SMART" id="SM00855">
    <property type="entry name" value="PGAM"/>
    <property type="match status" value="1"/>
</dbReference>
<name>A0ABV9JDH5_9LACT</name>
<proteinExistence type="predicted"/>